<name>A0ABT5STI3_9PSEU</name>
<dbReference type="Proteomes" id="UP001300763">
    <property type="component" value="Unassembled WGS sequence"/>
</dbReference>
<evidence type="ECO:0008006" key="4">
    <source>
        <dbReference type="Google" id="ProtNLM"/>
    </source>
</evidence>
<dbReference type="RefSeq" id="WP_274200680.1">
    <property type="nucleotide sequence ID" value="NZ_JAQZAO010000005.1"/>
</dbReference>
<feature type="compositionally biased region" description="Basic residues" evidence="1">
    <location>
        <begin position="48"/>
        <end position="58"/>
    </location>
</feature>
<evidence type="ECO:0000313" key="2">
    <source>
        <dbReference type="EMBL" id="MDD7966150.1"/>
    </source>
</evidence>
<feature type="compositionally biased region" description="Basic and acidic residues" evidence="1">
    <location>
        <begin position="59"/>
        <end position="76"/>
    </location>
</feature>
<proteinExistence type="predicted"/>
<feature type="region of interest" description="Disordered" evidence="1">
    <location>
        <begin position="31"/>
        <end position="82"/>
    </location>
</feature>
<dbReference type="EMBL" id="JAQZAO010000005">
    <property type="protein sequence ID" value="MDD7966150.1"/>
    <property type="molecule type" value="Genomic_DNA"/>
</dbReference>
<reference evidence="2 3" key="1">
    <citation type="submission" date="2023-02" db="EMBL/GenBank/DDBJ databases">
        <title>Genome sequencing required for Actinomycetospora new species description.</title>
        <authorList>
            <person name="Saimee Y."/>
            <person name="Duangmal K."/>
        </authorList>
    </citation>
    <scope>NUCLEOTIDE SEQUENCE [LARGE SCALE GENOMIC DNA]</scope>
    <source>
        <strain evidence="2 3">DW7H6</strain>
    </source>
</reference>
<organism evidence="2 3">
    <name type="scientific">Actinomycetospora lemnae</name>
    <dbReference type="NCBI Taxonomy" id="3019891"/>
    <lineage>
        <taxon>Bacteria</taxon>
        <taxon>Bacillati</taxon>
        <taxon>Actinomycetota</taxon>
        <taxon>Actinomycetes</taxon>
        <taxon>Pseudonocardiales</taxon>
        <taxon>Pseudonocardiaceae</taxon>
        <taxon>Actinomycetospora</taxon>
    </lineage>
</organism>
<protein>
    <recommendedName>
        <fullName evidence="4">Transposase IS111A/IS1328/IS1533 N-terminal domain-containing protein</fullName>
    </recommendedName>
</protein>
<sequence>MSAFGVEGTGAYDAGLARHLRAGGHVVIEVDRPDRTTRRQRGNERSHRCLRCSRRGAARRGERHSEDSRRTRRGDPHVAGGPARAIKARAQAINQLKALVLTGPAELRKGCSFSETLPVTVNEVPGAHGVGIRLLAGS</sequence>
<evidence type="ECO:0000256" key="1">
    <source>
        <dbReference type="SAM" id="MobiDB-lite"/>
    </source>
</evidence>
<keyword evidence="3" id="KW-1185">Reference proteome</keyword>
<feature type="compositionally biased region" description="Basic and acidic residues" evidence="1">
    <location>
        <begin position="31"/>
        <end position="47"/>
    </location>
</feature>
<gene>
    <name evidence="2" type="ORF">PGB27_12445</name>
</gene>
<comment type="caution">
    <text evidence="2">The sequence shown here is derived from an EMBL/GenBank/DDBJ whole genome shotgun (WGS) entry which is preliminary data.</text>
</comment>
<evidence type="ECO:0000313" key="3">
    <source>
        <dbReference type="Proteomes" id="UP001300763"/>
    </source>
</evidence>
<accession>A0ABT5STI3</accession>